<dbReference type="RefSeq" id="WP_322468730.1">
    <property type="nucleotide sequence ID" value="NZ_JAXOJX010000130.1"/>
</dbReference>
<evidence type="ECO:0000313" key="1">
    <source>
        <dbReference type="EMBL" id="MDZ5461609.1"/>
    </source>
</evidence>
<protein>
    <submittedName>
        <fullName evidence="1">Uncharacterized protein</fullName>
    </submittedName>
</protein>
<dbReference type="Proteomes" id="UP001293718">
    <property type="component" value="Unassembled WGS sequence"/>
</dbReference>
<feature type="non-terminal residue" evidence="1">
    <location>
        <position position="67"/>
    </location>
</feature>
<gene>
    <name evidence="1" type="ORF">SM757_34050</name>
</gene>
<evidence type="ECO:0000313" key="2">
    <source>
        <dbReference type="Proteomes" id="UP001293718"/>
    </source>
</evidence>
<proteinExistence type="predicted"/>
<dbReference type="EMBL" id="JAXOJX010000130">
    <property type="protein sequence ID" value="MDZ5461609.1"/>
    <property type="molecule type" value="Genomic_DNA"/>
</dbReference>
<keyword evidence="2" id="KW-1185">Reference proteome</keyword>
<organism evidence="1 2">
    <name type="scientific">Azohydromonas lata</name>
    <dbReference type="NCBI Taxonomy" id="45677"/>
    <lineage>
        <taxon>Bacteria</taxon>
        <taxon>Pseudomonadati</taxon>
        <taxon>Pseudomonadota</taxon>
        <taxon>Betaproteobacteria</taxon>
        <taxon>Burkholderiales</taxon>
        <taxon>Sphaerotilaceae</taxon>
        <taxon>Azohydromonas</taxon>
    </lineage>
</organism>
<accession>A0ABU5IRU2</accession>
<sequence>MSTRRLHPRLTWRLEHPSAIALCADGARAALQVQSPRGDTVASRLWLLDTRRGGEPRPLTPADVDAR</sequence>
<reference evidence="1 2" key="1">
    <citation type="submission" date="2023-11" db="EMBL/GenBank/DDBJ databases">
        <title>Draft genome of Azohydromonas lata strain H1 (DSM1123), a polyhydroxyalkanoate producer.</title>
        <authorList>
            <person name="Traversa D."/>
            <person name="D'Addabbo P."/>
            <person name="Pazzani C."/>
            <person name="Manzari C."/>
            <person name="Chiara M."/>
            <person name="Scrascia M."/>
        </authorList>
    </citation>
    <scope>NUCLEOTIDE SEQUENCE [LARGE SCALE GENOMIC DNA]</scope>
    <source>
        <strain evidence="1 2">H1</strain>
    </source>
</reference>
<name>A0ABU5IRU2_9BURK</name>
<comment type="caution">
    <text evidence="1">The sequence shown here is derived from an EMBL/GenBank/DDBJ whole genome shotgun (WGS) entry which is preliminary data.</text>
</comment>